<feature type="domain" description="TRAP C4-dicarboxylate transport system permease DctM subunit" evidence="8">
    <location>
        <begin position="11"/>
        <end position="417"/>
    </location>
</feature>
<dbReference type="AlphaFoldDB" id="A0A7W6WBB2"/>
<dbReference type="PIRSF" id="PIRSF006066">
    <property type="entry name" value="HI0050"/>
    <property type="match status" value="1"/>
</dbReference>
<evidence type="ECO:0000256" key="2">
    <source>
        <dbReference type="ARBA" id="ARBA00022475"/>
    </source>
</evidence>
<evidence type="ECO:0000256" key="1">
    <source>
        <dbReference type="ARBA" id="ARBA00004429"/>
    </source>
</evidence>
<feature type="transmembrane region" description="Helical" evidence="7">
    <location>
        <begin position="303"/>
        <end position="328"/>
    </location>
</feature>
<dbReference type="GO" id="GO:0022857">
    <property type="term" value="F:transmembrane transporter activity"/>
    <property type="evidence" value="ECO:0007669"/>
    <property type="project" value="UniProtKB-UniRule"/>
</dbReference>
<keyword evidence="6 7" id="KW-0472">Membrane</keyword>
<dbReference type="PANTHER" id="PTHR33362">
    <property type="entry name" value="SIALIC ACID TRAP TRANSPORTER PERMEASE PROTEIN SIAT-RELATED"/>
    <property type="match status" value="1"/>
</dbReference>
<feature type="transmembrane region" description="Helical" evidence="7">
    <location>
        <begin position="335"/>
        <end position="354"/>
    </location>
</feature>
<evidence type="ECO:0000256" key="7">
    <source>
        <dbReference type="RuleBase" id="RU369079"/>
    </source>
</evidence>
<comment type="similarity">
    <text evidence="7">Belongs to the TRAP transporter large permease family.</text>
</comment>
<feature type="transmembrane region" description="Helical" evidence="7">
    <location>
        <begin position="100"/>
        <end position="125"/>
    </location>
</feature>
<evidence type="ECO:0000256" key="5">
    <source>
        <dbReference type="ARBA" id="ARBA00022989"/>
    </source>
</evidence>
<keyword evidence="7" id="KW-0813">Transport</keyword>
<feature type="transmembrane region" description="Helical" evidence="7">
    <location>
        <begin position="6"/>
        <end position="37"/>
    </location>
</feature>
<dbReference type="Proteomes" id="UP000554286">
    <property type="component" value="Unassembled WGS sequence"/>
</dbReference>
<feature type="transmembrane region" description="Helical" evidence="7">
    <location>
        <begin position="242"/>
        <end position="258"/>
    </location>
</feature>
<dbReference type="Pfam" id="PF06808">
    <property type="entry name" value="DctM"/>
    <property type="match status" value="1"/>
</dbReference>
<evidence type="ECO:0000313" key="9">
    <source>
        <dbReference type="EMBL" id="MBB4267321.1"/>
    </source>
</evidence>
<keyword evidence="2" id="KW-1003">Cell membrane</keyword>
<evidence type="ECO:0000313" key="10">
    <source>
        <dbReference type="Proteomes" id="UP000554286"/>
    </source>
</evidence>
<evidence type="ECO:0000256" key="6">
    <source>
        <dbReference type="ARBA" id="ARBA00023136"/>
    </source>
</evidence>
<evidence type="ECO:0000256" key="4">
    <source>
        <dbReference type="ARBA" id="ARBA00022692"/>
    </source>
</evidence>
<sequence>MDFALTLQIIAVLAALLVIGVPIAYALAGASIFFFVTQDIPLSIATQRITAGVQSFPLLAIPLFVMAGALMNESGISERLFTLTRALVGHIRGGLAQVNVIASFLMGGISGSSLADCAATTRVFVPQMVRNGYDKPFCVVLTASTATLAPIVPPSILMVVYGWQANISIADLFLGGIVPAIVITMILMLTVSIVAWRHRYPKDEAFSRQRLTEAFRRSTWALAMPVLILVGFRLGVLTATEVAAAAAAYAMFVGLFIYRTLKWTRIPEVLKITVRDSSAILLIVGTSAPFAWVMGIAEAPQAMLHFITGISTDPIVVLLILNVFLLLIGTFMETISVIIILIPILMPLLETLQIDLTHFGLIMIFNLVLGQLTPPLGVLMFMTCSIAKISIGQFLSRLLPFFSALVFALIIITYMPSLTLFLPNLFR</sequence>
<feature type="transmembrane region" description="Helical" evidence="7">
    <location>
        <begin position="137"/>
        <end position="161"/>
    </location>
</feature>
<dbReference type="InterPro" id="IPR004681">
    <property type="entry name" value="TRAP_DctM"/>
</dbReference>
<comment type="caution">
    <text evidence="9">The sequence shown here is derived from an EMBL/GenBank/DDBJ whole genome shotgun (WGS) entry which is preliminary data.</text>
</comment>
<accession>A0A7W6WBB2</accession>
<dbReference type="EMBL" id="JACIGK010000025">
    <property type="protein sequence ID" value="MBB4267321.1"/>
    <property type="molecule type" value="Genomic_DNA"/>
</dbReference>
<protein>
    <recommendedName>
        <fullName evidence="7">TRAP transporter large permease protein</fullName>
    </recommendedName>
</protein>
<proteinExistence type="inferred from homology"/>
<comment type="function">
    <text evidence="7">Part of the tripartite ATP-independent periplasmic (TRAP) transport system.</text>
</comment>
<organism evidence="9 10">
    <name type="scientific">Roseospira visakhapatnamensis</name>
    <dbReference type="NCBI Taxonomy" id="390880"/>
    <lineage>
        <taxon>Bacteria</taxon>
        <taxon>Pseudomonadati</taxon>
        <taxon>Pseudomonadota</taxon>
        <taxon>Alphaproteobacteria</taxon>
        <taxon>Rhodospirillales</taxon>
        <taxon>Rhodospirillaceae</taxon>
        <taxon>Roseospira</taxon>
    </lineage>
</organism>
<feature type="transmembrane region" description="Helical" evidence="7">
    <location>
        <begin position="49"/>
        <end position="71"/>
    </location>
</feature>
<reference evidence="9 10" key="1">
    <citation type="submission" date="2020-08" db="EMBL/GenBank/DDBJ databases">
        <title>Genome sequencing of Purple Non-Sulfur Bacteria from various extreme environments.</title>
        <authorList>
            <person name="Mayer M."/>
        </authorList>
    </citation>
    <scope>NUCLEOTIDE SEQUENCE [LARGE SCALE GENOMIC DNA]</scope>
    <source>
        <strain evidence="9 10">JA131</strain>
    </source>
</reference>
<dbReference type="RefSeq" id="WP_184046612.1">
    <property type="nucleotide sequence ID" value="NZ_JACIGK010000025.1"/>
</dbReference>
<comment type="subcellular location">
    <subcellularLocation>
        <location evidence="1 7">Cell inner membrane</location>
        <topology evidence="1 7">Multi-pass membrane protein</topology>
    </subcellularLocation>
</comment>
<dbReference type="NCBIfam" id="TIGR00786">
    <property type="entry name" value="dctM"/>
    <property type="match status" value="1"/>
</dbReference>
<keyword evidence="10" id="KW-1185">Reference proteome</keyword>
<gene>
    <name evidence="9" type="ORF">GGD89_002962</name>
</gene>
<keyword evidence="3 7" id="KW-0997">Cell inner membrane</keyword>
<feature type="transmembrane region" description="Helical" evidence="7">
    <location>
        <begin position="360"/>
        <end position="382"/>
    </location>
</feature>
<comment type="subunit">
    <text evidence="7">The complex comprises the extracytoplasmic solute receptor protein and the two transmembrane proteins.</text>
</comment>
<dbReference type="GO" id="GO:0005886">
    <property type="term" value="C:plasma membrane"/>
    <property type="evidence" value="ECO:0007669"/>
    <property type="project" value="UniProtKB-SubCell"/>
</dbReference>
<keyword evidence="5 7" id="KW-1133">Transmembrane helix</keyword>
<feature type="transmembrane region" description="Helical" evidence="7">
    <location>
        <begin position="394"/>
        <end position="415"/>
    </location>
</feature>
<evidence type="ECO:0000256" key="3">
    <source>
        <dbReference type="ARBA" id="ARBA00022519"/>
    </source>
</evidence>
<name>A0A7W6WBB2_9PROT</name>
<evidence type="ECO:0000259" key="8">
    <source>
        <dbReference type="Pfam" id="PF06808"/>
    </source>
</evidence>
<keyword evidence="4 7" id="KW-0812">Transmembrane</keyword>
<feature type="transmembrane region" description="Helical" evidence="7">
    <location>
        <begin position="217"/>
        <end position="236"/>
    </location>
</feature>
<dbReference type="InterPro" id="IPR010656">
    <property type="entry name" value="DctM"/>
</dbReference>
<feature type="transmembrane region" description="Helical" evidence="7">
    <location>
        <begin position="279"/>
        <end position="297"/>
    </location>
</feature>
<feature type="transmembrane region" description="Helical" evidence="7">
    <location>
        <begin position="173"/>
        <end position="196"/>
    </location>
</feature>